<dbReference type="EMBL" id="VUNS01000032">
    <property type="protein sequence ID" value="MST99232.1"/>
    <property type="molecule type" value="Genomic_DNA"/>
</dbReference>
<proteinExistence type="predicted"/>
<comment type="caution">
    <text evidence="1">The sequence shown here is derived from an EMBL/GenBank/DDBJ whole genome shotgun (WGS) entry which is preliminary data.</text>
</comment>
<dbReference type="Proteomes" id="UP000435649">
    <property type="component" value="Unassembled WGS sequence"/>
</dbReference>
<gene>
    <name evidence="1" type="ORF">FYJ85_19575</name>
</gene>
<accession>A0A844G8Q9</accession>
<protein>
    <submittedName>
        <fullName evidence="1">Uncharacterized protein</fullName>
    </submittedName>
</protein>
<reference evidence="1 2" key="1">
    <citation type="submission" date="2019-08" db="EMBL/GenBank/DDBJ databases">
        <title>In-depth cultivation of the pig gut microbiome towards novel bacterial diversity and tailored functional studies.</title>
        <authorList>
            <person name="Wylensek D."/>
            <person name="Hitch T.C.A."/>
            <person name="Clavel T."/>
        </authorList>
    </citation>
    <scope>NUCLEOTIDE SEQUENCE [LARGE SCALE GENOMIC DNA]</scope>
    <source>
        <strain evidence="1 2">BBE-744-WT-12</strain>
    </source>
</reference>
<sequence>MRKNITFSALVLLPLYLGAVPDILFPPRGEWRLEQQAEFRDGGFYLNGTDTKKDSFPKAQLFFKAKRGKHYTFSAKIRGKGISKSQAYWQGVRLMLVGNFSGQWKEFSKPFDLSGDFDWKTISFSFDAPADFDGWLICGLREVTGELWIEEITVDTARPGEKPAVPEKSAEALKNEQADLGFVVLSRFSPNSFEFQQMLDSWRKRLGKADEYRDFLMNLYQGFAGNALSPNYCGWDRKGRIERLPKELAARFTDWRTNMQGLAKFGLHSSADSEITALQKLLKLHKTGTAVYPVEIERAVGYYTALAEERARLGASLLELDREFQAFQRLAEFRNSQGSSISTDELKERWTRLKETWRNDYNAGNFYQCYLHSLAGTKLRGEFARAVYIRDGRSPVVRPGAGTYAVGVFGFEGSWHTLLCTNTTGTSLYADSGNEFQPYTDSKDGWSVSFDIPGMTSAESSVESGSWTHSVRKFQFKALDGSRKHDVTAYWSALAPGVLYDFPSETVAVSDNTLQYPCAPAGIIAECDGKIGIFPVEHFDPSRLSANWLVLCWENPAAKMPVLLVFEKRPHSLRVTDGSLRIGRKGGVGKFAAATLYGAAPQDPAWGSWQAVPGEVAGQIAAVVPLLTYFPLEMEEFHANDREGRITVWNRVISAVKLAPQASEYVPFPPLFSQALSGKSSIAGCDPLEKSPLMTKFGPFRFRKGKLLSYRLEAPDLLDRIPLRPDGEEELIAEYNRVISERSISDEWRENHLSDQALGLMHGWLLMDERSRKTLNVFQTPGQLDRIAGGEAFYGRARGDASWLIPTFHIEPATGKSAWLAGWRGFRHGSPMKGDMTAFNMQLLQFPLAQGKWFGRWDLVERHWNRLREYYSAVPFCQTWRAPGMNCTNTGIILSSDMYGDGFRCYSIMYRLAQAMKDEELEDNALYFAAKQTASTTALLNPNIPVVARHLHNTGGKEWPDGDGGWHFGVDNRGIFTLDWEPENPNAWNAPWQLAGCVSYDHPFFGMLTRFLPESTLAILNEQKRRVPGFFQPDYLVSPAYGARICNAHNSLKLMAFLRAPKEEVREMYRTFAVDYLADEGPSSVPAEAWKKYHGGSHFWDWPLRVNSLPHIIAQNDPVWIGDFGRMRLYQGSYDRGTRTARIELGAETDDTLVIVSQVKPDAVSVNQTPAKFTAGAWGCDYSIPIPKGAAVVRIELPELPEPSPFSGTIQPTVSLSPAPAPAGKPAVQTPGRQFKVGRCVQVDLTKVVNQPLNDSLPDARQDRWKFPAAGKPVQICGVPFTFNAKGLVMLRGHERPQKPQSVRIPVPGDGSFRRIFFLHGSCYSRNGRVLTYRLHFTDGQTRDIEVFNRAQIGEWKAKPGSDSLEYLPAALASGLFKAAAPGQWGEGVGGYVFAWENNVRARGMTAQGVDQQGTARLESIEAISAGGGVPLILAVTLEK</sequence>
<name>A0A844G8Q9_9BACT</name>
<evidence type="ECO:0000313" key="1">
    <source>
        <dbReference type="EMBL" id="MST99232.1"/>
    </source>
</evidence>
<organism evidence="1 2">
    <name type="scientific">Victivallis lenta</name>
    <dbReference type="NCBI Taxonomy" id="2606640"/>
    <lineage>
        <taxon>Bacteria</taxon>
        <taxon>Pseudomonadati</taxon>
        <taxon>Lentisphaerota</taxon>
        <taxon>Lentisphaeria</taxon>
        <taxon>Victivallales</taxon>
        <taxon>Victivallaceae</taxon>
        <taxon>Victivallis</taxon>
    </lineage>
</organism>
<dbReference type="Gene3D" id="2.60.120.260">
    <property type="entry name" value="Galactose-binding domain-like"/>
    <property type="match status" value="1"/>
</dbReference>
<dbReference type="RefSeq" id="WP_154420410.1">
    <property type="nucleotide sequence ID" value="NZ_VUNS01000032.1"/>
</dbReference>
<evidence type="ECO:0000313" key="2">
    <source>
        <dbReference type="Proteomes" id="UP000435649"/>
    </source>
</evidence>
<keyword evidence="2" id="KW-1185">Reference proteome</keyword>